<dbReference type="Pfam" id="PF01464">
    <property type="entry name" value="SLT"/>
    <property type="match status" value="1"/>
</dbReference>
<evidence type="ECO:0000256" key="1">
    <source>
        <dbReference type="ARBA" id="ARBA00009387"/>
    </source>
</evidence>
<evidence type="ECO:0000313" key="6">
    <source>
        <dbReference type="Proteomes" id="UP000188937"/>
    </source>
</evidence>
<evidence type="ECO:0000259" key="4">
    <source>
        <dbReference type="Pfam" id="PF01464"/>
    </source>
</evidence>
<feature type="compositionally biased region" description="Low complexity" evidence="2">
    <location>
        <begin position="299"/>
        <end position="314"/>
    </location>
</feature>
<feature type="region of interest" description="Disordered" evidence="2">
    <location>
        <begin position="292"/>
        <end position="314"/>
    </location>
</feature>
<dbReference type="Proteomes" id="UP000188937">
    <property type="component" value="Chromosome"/>
</dbReference>
<dbReference type="AlphaFoldDB" id="A0A1U9KHR1"/>
<dbReference type="Gene3D" id="1.10.530.10">
    <property type="match status" value="1"/>
</dbReference>
<keyword evidence="3" id="KW-0732">Signal</keyword>
<name>A0A1U9KHR1_ACEAC</name>
<dbReference type="KEGG" id="aace:A0U92_11375"/>
<feature type="region of interest" description="Disordered" evidence="2">
    <location>
        <begin position="243"/>
        <end position="277"/>
    </location>
</feature>
<evidence type="ECO:0000256" key="2">
    <source>
        <dbReference type="SAM" id="MobiDB-lite"/>
    </source>
</evidence>
<accession>A0A1U9KHR1</accession>
<evidence type="ECO:0000256" key="3">
    <source>
        <dbReference type="SAM" id="SignalP"/>
    </source>
</evidence>
<gene>
    <name evidence="5" type="ORF">A0U92_11375</name>
</gene>
<feature type="chain" id="PRO_5012346471" evidence="3">
    <location>
        <begin position="22"/>
        <end position="352"/>
    </location>
</feature>
<dbReference type="OrthoDB" id="5945995at2"/>
<dbReference type="SUPFAM" id="SSF53955">
    <property type="entry name" value="Lysozyme-like"/>
    <property type="match status" value="1"/>
</dbReference>
<feature type="region of interest" description="Disordered" evidence="2">
    <location>
        <begin position="41"/>
        <end position="70"/>
    </location>
</feature>
<dbReference type="STRING" id="435.A0U92_11375"/>
<keyword evidence="6" id="KW-1185">Reference proteome</keyword>
<evidence type="ECO:0000313" key="5">
    <source>
        <dbReference type="EMBL" id="AQS85287.1"/>
    </source>
</evidence>
<protein>
    <submittedName>
        <fullName evidence="5">Lytic transglycosylase</fullName>
    </submittedName>
</protein>
<comment type="similarity">
    <text evidence="1">Belongs to the virb1 family.</text>
</comment>
<dbReference type="InterPro" id="IPR008258">
    <property type="entry name" value="Transglycosylase_SLT_dom_1"/>
</dbReference>
<organism evidence="5 6">
    <name type="scientific">Acetobacter aceti</name>
    <dbReference type="NCBI Taxonomy" id="435"/>
    <lineage>
        <taxon>Bacteria</taxon>
        <taxon>Pseudomonadati</taxon>
        <taxon>Pseudomonadota</taxon>
        <taxon>Alphaproteobacteria</taxon>
        <taxon>Acetobacterales</taxon>
        <taxon>Acetobacteraceae</taxon>
        <taxon>Acetobacter</taxon>
        <taxon>Acetobacter subgen. Acetobacter</taxon>
    </lineage>
</organism>
<proteinExistence type="inferred from homology"/>
<dbReference type="EMBL" id="CP014692">
    <property type="protein sequence ID" value="AQS85287.1"/>
    <property type="molecule type" value="Genomic_DNA"/>
</dbReference>
<sequence length="352" mass="37019">MRRFLFLAIGCVSGPVSGAWAESQLPAMSWAAHPPFAQRDANGQPFWSTAHSPSPFAASGDTASPSATAPAMTQPTAMAQMQSSGNIAPGDARLCTSAILMAERSTRIPDQFLVAMGRVESGRHVNGELVPWPWTVNAQGKGYVYDNKREAMEAVRAFQAQGIRSIDVGCMQVNLQQHADAFPSLEAAFDPSTNAMFAARFLTELFGRTGSWPRAAAAYHSFTPNIGSAYQWKVLESWAMPSSTMPSSTGVPHNTAQSTAMTPHHTSPLAPSTQPTTPYVTSRGAAATMASMGGGGGSAAAPAPSAAPSRGYAAPASRPAFFGGESGGRSLASYRANPVHMVRQAMILPPRF</sequence>
<dbReference type="InterPro" id="IPR023346">
    <property type="entry name" value="Lysozyme-like_dom_sf"/>
</dbReference>
<feature type="signal peptide" evidence="3">
    <location>
        <begin position="1"/>
        <end position="21"/>
    </location>
</feature>
<dbReference type="RefSeq" id="WP_077813340.1">
    <property type="nucleotide sequence ID" value="NZ_CP014692.1"/>
</dbReference>
<feature type="domain" description="Transglycosylase SLT" evidence="4">
    <location>
        <begin position="164"/>
        <end position="221"/>
    </location>
</feature>
<reference evidence="5 6" key="1">
    <citation type="submission" date="2016-03" db="EMBL/GenBank/DDBJ databases">
        <title>Acetic acid bacteria sequencing.</title>
        <authorList>
            <person name="Brandt J."/>
            <person name="Jakob F."/>
            <person name="Vogel R.F."/>
        </authorList>
    </citation>
    <scope>NUCLEOTIDE SEQUENCE [LARGE SCALE GENOMIC DNA]</scope>
    <source>
        <strain evidence="5 6">TMW2.1153</strain>
    </source>
</reference>